<reference evidence="3" key="1">
    <citation type="submission" date="2011-12" db="EMBL/GenBank/DDBJ databases">
        <authorList>
            <consortium name="The Broad Institute Genome Sequencing Platform"/>
            <person name="Russ C."/>
            <person name="Tyler B."/>
            <person name="Panabieres F."/>
            <person name="Shan W."/>
            <person name="Tripathy S."/>
            <person name="Grunwald N."/>
            <person name="Machado M."/>
            <person name="Young S.K."/>
            <person name="Zeng Q."/>
            <person name="Gargeya S."/>
            <person name="Fitzgerald M."/>
            <person name="Haas B."/>
            <person name="Abouelleil A."/>
            <person name="Alvarado L."/>
            <person name="Arachchi H.M."/>
            <person name="Berlin A."/>
            <person name="Chapman S.B."/>
            <person name="Gearin G."/>
            <person name="Goldberg J."/>
            <person name="Griggs A."/>
            <person name="Gujja S."/>
            <person name="Hansen M."/>
            <person name="Heiman D."/>
            <person name="Howarth C."/>
            <person name="Larimer J."/>
            <person name="Lui A."/>
            <person name="MacDonald P.J.P."/>
            <person name="McCowen C."/>
            <person name="Montmayeur A."/>
            <person name="Murphy C."/>
            <person name="Neiman D."/>
            <person name="Pearson M."/>
            <person name="Priest M."/>
            <person name="Roberts A."/>
            <person name="Saif S."/>
            <person name="Shea T."/>
            <person name="Sisk P."/>
            <person name="Stolte C."/>
            <person name="Sykes S."/>
            <person name="Wortman J."/>
            <person name="Nusbaum C."/>
            <person name="Birren B."/>
        </authorList>
    </citation>
    <scope>NUCLEOTIDE SEQUENCE [LARGE SCALE GENOMIC DNA]</scope>
    <source>
        <strain evidence="3">INRA-310</strain>
    </source>
</reference>
<evidence type="ECO:0008006" key="4">
    <source>
        <dbReference type="Google" id="ProtNLM"/>
    </source>
</evidence>
<dbReference type="OrthoDB" id="128223at2759"/>
<dbReference type="EMBL" id="KI669576">
    <property type="protein sequence ID" value="ETN12877.1"/>
    <property type="molecule type" value="Genomic_DNA"/>
</dbReference>
<name>W2QIA3_PHYN3</name>
<sequence>MDVLETRSLGFGASMKSFTRLESGGSSPQQHQPLFQAFGEKKEGSPRRLAASFTRKRDVTELYDARPEPLLPSSPSAYGATVIIKPRRKRLQTQRRREQCRNNQARYRTRQREFIHELQERVEQLREEVQNLSVKRHTLCYGVQTKNNIWHVVVEYFRLFRYGYLAPMSEPNPSNLRDQEWFLRSAMSPDIVIGEQSGVDALIEQWRRYSTYFGNLNFQLKGMEEQPFGALVATASFSFTITETSLRHVFPHLLATSGAEHTGFGTEHTMLWTRLLGRRLDCRCSLRFQWDDSAGRVTQLDWKMDLLTTLLRVLGNLEDVNRVLKKALITSDNLVNDLPTNIE</sequence>
<gene>
    <name evidence="2" type="ORF">PPTG_08892</name>
</gene>
<dbReference type="VEuPathDB" id="FungiDB:PPTG_08892"/>
<dbReference type="RefSeq" id="XP_008901890.1">
    <property type="nucleotide sequence ID" value="XM_008903642.1"/>
</dbReference>
<evidence type="ECO:0000256" key="1">
    <source>
        <dbReference type="SAM" id="Coils"/>
    </source>
</evidence>
<dbReference type="GeneID" id="20178653"/>
<accession>W2QIA3</accession>
<dbReference type="CDD" id="cd14688">
    <property type="entry name" value="bZIP_YAP"/>
    <property type="match status" value="1"/>
</dbReference>
<evidence type="ECO:0000313" key="2">
    <source>
        <dbReference type="EMBL" id="ETN12877.1"/>
    </source>
</evidence>
<feature type="coiled-coil region" evidence="1">
    <location>
        <begin position="108"/>
        <end position="135"/>
    </location>
</feature>
<proteinExistence type="predicted"/>
<dbReference type="GO" id="GO:0003700">
    <property type="term" value="F:DNA-binding transcription factor activity"/>
    <property type="evidence" value="ECO:0007669"/>
    <property type="project" value="InterPro"/>
</dbReference>
<dbReference type="InterPro" id="IPR046347">
    <property type="entry name" value="bZIP_sf"/>
</dbReference>
<keyword evidence="1" id="KW-0175">Coiled coil</keyword>
<reference evidence="2 3" key="2">
    <citation type="submission" date="2013-11" db="EMBL/GenBank/DDBJ databases">
        <title>The Genome Sequence of Phytophthora parasitica INRA-310.</title>
        <authorList>
            <consortium name="The Broad Institute Genomics Platform"/>
            <person name="Russ C."/>
            <person name="Tyler B."/>
            <person name="Panabieres F."/>
            <person name="Shan W."/>
            <person name="Tripathy S."/>
            <person name="Grunwald N."/>
            <person name="Machado M."/>
            <person name="Johnson C.S."/>
            <person name="Arredondo F."/>
            <person name="Hong C."/>
            <person name="Coffey M."/>
            <person name="Young S.K."/>
            <person name="Zeng Q."/>
            <person name="Gargeya S."/>
            <person name="Fitzgerald M."/>
            <person name="Abouelleil A."/>
            <person name="Alvarado L."/>
            <person name="Chapman S.B."/>
            <person name="Gainer-Dewar J."/>
            <person name="Goldberg J."/>
            <person name="Griggs A."/>
            <person name="Gujja S."/>
            <person name="Hansen M."/>
            <person name="Howarth C."/>
            <person name="Imamovic A."/>
            <person name="Ireland A."/>
            <person name="Larimer J."/>
            <person name="McCowan C."/>
            <person name="Murphy C."/>
            <person name="Pearson M."/>
            <person name="Poon T.W."/>
            <person name="Priest M."/>
            <person name="Roberts A."/>
            <person name="Saif S."/>
            <person name="Shea T."/>
            <person name="Sykes S."/>
            <person name="Wortman J."/>
            <person name="Nusbaum C."/>
            <person name="Birren B."/>
        </authorList>
    </citation>
    <scope>NUCLEOTIDE SEQUENCE [LARGE SCALE GENOMIC DNA]</scope>
    <source>
        <strain evidence="2 3">INRA-310</strain>
    </source>
</reference>
<dbReference type="AlphaFoldDB" id="W2QIA3"/>
<organism evidence="2 3">
    <name type="scientific">Phytophthora nicotianae (strain INRA-310)</name>
    <name type="common">Phytophthora parasitica</name>
    <dbReference type="NCBI Taxonomy" id="761204"/>
    <lineage>
        <taxon>Eukaryota</taxon>
        <taxon>Sar</taxon>
        <taxon>Stramenopiles</taxon>
        <taxon>Oomycota</taxon>
        <taxon>Peronosporomycetes</taxon>
        <taxon>Peronosporales</taxon>
        <taxon>Peronosporaceae</taxon>
        <taxon>Phytophthora</taxon>
    </lineage>
</organism>
<dbReference type="Proteomes" id="UP000018817">
    <property type="component" value="Unassembled WGS sequence"/>
</dbReference>
<protein>
    <recommendedName>
        <fullName evidence="4">BZIP domain-containing protein</fullName>
    </recommendedName>
</protein>
<evidence type="ECO:0000313" key="3">
    <source>
        <dbReference type="Proteomes" id="UP000018817"/>
    </source>
</evidence>
<dbReference type="OMA" id="WHVVVEY"/>
<dbReference type="SUPFAM" id="SSF57959">
    <property type="entry name" value="Leucine zipper domain"/>
    <property type="match status" value="1"/>
</dbReference>